<protein>
    <submittedName>
        <fullName evidence="1">Uncharacterized protein</fullName>
    </submittedName>
</protein>
<dbReference type="Proteomes" id="UP001154282">
    <property type="component" value="Unassembled WGS sequence"/>
</dbReference>
<evidence type="ECO:0000313" key="1">
    <source>
        <dbReference type="EMBL" id="CAI0405009.1"/>
    </source>
</evidence>
<keyword evidence="2" id="KW-1185">Reference proteome</keyword>
<proteinExistence type="predicted"/>
<dbReference type="AlphaFoldDB" id="A0AAV0J596"/>
<accession>A0AAV0J596</accession>
<reference evidence="1" key="1">
    <citation type="submission" date="2022-08" db="EMBL/GenBank/DDBJ databases">
        <authorList>
            <person name="Gutierrez-Valencia J."/>
        </authorList>
    </citation>
    <scope>NUCLEOTIDE SEQUENCE</scope>
</reference>
<feature type="non-terminal residue" evidence="1">
    <location>
        <position position="1"/>
    </location>
</feature>
<organism evidence="1 2">
    <name type="scientific">Linum tenue</name>
    <dbReference type="NCBI Taxonomy" id="586396"/>
    <lineage>
        <taxon>Eukaryota</taxon>
        <taxon>Viridiplantae</taxon>
        <taxon>Streptophyta</taxon>
        <taxon>Embryophyta</taxon>
        <taxon>Tracheophyta</taxon>
        <taxon>Spermatophyta</taxon>
        <taxon>Magnoliopsida</taxon>
        <taxon>eudicotyledons</taxon>
        <taxon>Gunneridae</taxon>
        <taxon>Pentapetalae</taxon>
        <taxon>rosids</taxon>
        <taxon>fabids</taxon>
        <taxon>Malpighiales</taxon>
        <taxon>Linaceae</taxon>
        <taxon>Linum</taxon>
    </lineage>
</organism>
<dbReference type="EMBL" id="CAMGYJ010000004">
    <property type="protein sequence ID" value="CAI0405009.1"/>
    <property type="molecule type" value="Genomic_DNA"/>
</dbReference>
<gene>
    <name evidence="1" type="ORF">LITE_LOCUS12724</name>
</gene>
<sequence length="43" mass="4693">IEKVWALEKDYGSITPGNNSPFPVDYFTSATQASTSITNNDRG</sequence>
<name>A0AAV0J596_9ROSI</name>
<evidence type="ECO:0000313" key="2">
    <source>
        <dbReference type="Proteomes" id="UP001154282"/>
    </source>
</evidence>
<comment type="caution">
    <text evidence="1">The sequence shown here is derived from an EMBL/GenBank/DDBJ whole genome shotgun (WGS) entry which is preliminary data.</text>
</comment>